<feature type="signal peptide" evidence="1">
    <location>
        <begin position="1"/>
        <end position="19"/>
    </location>
</feature>
<evidence type="ECO:0000313" key="2">
    <source>
        <dbReference type="EMBL" id="UNK46992.1"/>
    </source>
</evidence>
<dbReference type="NCBIfam" id="TIGR03544">
    <property type="entry name" value="DivI1A_domain"/>
    <property type="match status" value="1"/>
</dbReference>
<dbReference type="Gene3D" id="6.10.250.660">
    <property type="match status" value="1"/>
</dbReference>
<dbReference type="InterPro" id="IPR019933">
    <property type="entry name" value="DivIVA_domain"/>
</dbReference>
<dbReference type="Proteomes" id="UP000829069">
    <property type="component" value="Chromosome"/>
</dbReference>
<sequence length="126" mass="13634">MSVFLVFLAVAVAGAAAVAASGRWGRRKATADDDAGVGWEVGHVAALHGLSEHEARLPAVLLPEHPRAEDLDSLRFSTALRGYRMDQVDEVLDVLRSELGAKERLIRQLSQKQTQHDGGARPTREG</sequence>
<evidence type="ECO:0000313" key="3">
    <source>
        <dbReference type="Proteomes" id="UP000829069"/>
    </source>
</evidence>
<keyword evidence="3" id="KW-1185">Reference proteome</keyword>
<keyword evidence="1" id="KW-0732">Signal</keyword>
<reference evidence="2 3" key="1">
    <citation type="submission" date="2022-03" db="EMBL/GenBank/DDBJ databases">
        <title>Isotopic signatures of nitrous oxide derived from detoxification processes.</title>
        <authorList>
            <person name="Behrendt U."/>
            <person name="Buchen C."/>
            <person name="Well R."/>
            <person name="Ulrich A."/>
            <person name="Rohe L."/>
            <person name="Kolb S."/>
            <person name="Schloter M."/>
            <person name="Horn M.A."/>
            <person name="Augustin J."/>
        </authorList>
    </citation>
    <scope>NUCLEOTIDE SEQUENCE [LARGE SCALE GENOMIC DNA]</scope>
    <source>
        <strain evidence="2 3">S4-C24</strain>
    </source>
</reference>
<name>A0ABY3W9G3_9MICC</name>
<accession>A0ABY3W9G3</accession>
<dbReference type="EMBL" id="CP093326">
    <property type="protein sequence ID" value="UNK46992.1"/>
    <property type="molecule type" value="Genomic_DNA"/>
</dbReference>
<evidence type="ECO:0000256" key="1">
    <source>
        <dbReference type="SAM" id="SignalP"/>
    </source>
</evidence>
<gene>
    <name evidence="2" type="ORF">MNQ99_06475</name>
</gene>
<feature type="chain" id="PRO_5045857399" evidence="1">
    <location>
        <begin position="20"/>
        <end position="126"/>
    </location>
</feature>
<dbReference type="RefSeq" id="WP_127511284.1">
    <property type="nucleotide sequence ID" value="NZ_CP093326.1"/>
</dbReference>
<proteinExistence type="predicted"/>
<organism evidence="2 3">
    <name type="scientific">Arthrobacter sulfonylureivorans</name>
    <dbReference type="NCBI Taxonomy" id="2486855"/>
    <lineage>
        <taxon>Bacteria</taxon>
        <taxon>Bacillati</taxon>
        <taxon>Actinomycetota</taxon>
        <taxon>Actinomycetes</taxon>
        <taxon>Micrococcales</taxon>
        <taxon>Micrococcaceae</taxon>
        <taxon>Arthrobacter</taxon>
    </lineage>
</organism>
<protein>
    <submittedName>
        <fullName evidence="2">DivIVA domain-containing protein</fullName>
    </submittedName>
</protein>